<name>A0A7W1WSF0_9BACL</name>
<protein>
    <submittedName>
        <fullName evidence="4">Transcriptional regulator</fullName>
    </submittedName>
</protein>
<dbReference type="PANTHER" id="PTHR35807">
    <property type="entry name" value="TRANSCRIPTIONAL REGULATOR REDD-RELATED"/>
    <property type="match status" value="1"/>
</dbReference>
<dbReference type="SUPFAM" id="SSF48452">
    <property type="entry name" value="TPR-like"/>
    <property type="match status" value="3"/>
</dbReference>
<dbReference type="Gene3D" id="3.40.50.300">
    <property type="entry name" value="P-loop containing nucleotide triphosphate hydrolases"/>
    <property type="match status" value="1"/>
</dbReference>
<dbReference type="InterPro" id="IPR027417">
    <property type="entry name" value="P-loop_NTPase"/>
</dbReference>
<dbReference type="Gene3D" id="1.10.10.10">
    <property type="entry name" value="Winged helix-like DNA-binding domain superfamily/Winged helix DNA-binding domain"/>
    <property type="match status" value="1"/>
</dbReference>
<keyword evidence="5" id="KW-1185">Reference proteome</keyword>
<evidence type="ECO:0000313" key="5">
    <source>
        <dbReference type="Proteomes" id="UP000535491"/>
    </source>
</evidence>
<sequence>MVKSAGVIFTKIVCPVINSRVLRRASLVKNLKSGISHPVLLVHAPTGYGKTTAVASFLQDEQIEACWYRLTEEDVEWTRFCRYLVCSLRRRFPSFGDELLQYLECCAPDDQTQLELFYEMWVNHLADLHQEVLLILDDYHLAPHSSLIQSWMERFLQTMPSGFHLVIITRDIPGWDELVTMKVKGRLVEITQRDLSWSEEEIHVYFTDYCQTEPSQHDLQTICRATLGWPVAVRLMAEAVSQQRGLNPLLDSHSPFIQDLFAYLRVEVWNKLPLRVQRLLEEICMLGTFSKQLYREVFGADPEPGWWLEIERRNLFLLRKQGEKEEFHPLFRQFVKGQLRQRAEEFIRMQRLLVKHDCRTGAYEQAIQRLQEDGDNEMLAEALVGGGRQWLEQGQLEKLEKELKRLPDEWKDRYYKLWIYEGEMNRYRCHYDRAIVCYRRAERLARQKDDPLGQSLGLEGQARIYLDTIQPGKAEYFLQCAIQLLDGLEPYEEDKERLQSLIAENFVNIGRVEDADRWLEQRREINSKYIEKELEVRLLLRTGRLQRAKQILEKKKREEYSERSQLLPRSHRETNLLLSLVDCLMGEPDQAKKLAEAGIMQGVGCQVPFVEACGWMRMGHAVQLISNYERRLAAECYQTALELMEDLRLGRGKAEPLMGLSLLYGREGAVDLAAFYGQQALTETESVKDRWLSTMIRLGLGIAAYYGEQWREAARFFSECHEGFVRCGDRYFMTVTLLWQALTAFETEDESTFLKSMEQLIKMMQTGGYEYLVQKRTLFGPRDIQKWAQLLLFAQTKGIEDHYVSFLLSEMGFHNVSSHPGYTLRIQTLGDFRVWLGDDEVGMKDWQRGKAKELFQLLLTRRQSMLTKEEICTLLWSDADPKSAARDFKVALNALNNALEPKRSARSASFFIQRQGSLYGFNLTSGFEMDAVEFERLIQDGLKEKDITKLQSGLELYRGSYLPERRYEDWCFEERERLQSLFIRGAEQLAQIQVEQKEIDSAIHWCERILQEDACWEEAYRLLMYCFYQKNNRPQAIKQYQKCRDMLQKELGVAPMPKTEELFLQMMQGNMIV</sequence>
<dbReference type="GO" id="GO:0006355">
    <property type="term" value="P:regulation of DNA-templated transcription"/>
    <property type="evidence" value="ECO:0007669"/>
    <property type="project" value="InterPro"/>
</dbReference>
<dbReference type="Proteomes" id="UP000535491">
    <property type="component" value="Unassembled WGS sequence"/>
</dbReference>
<keyword evidence="2" id="KW-0804">Transcription</keyword>
<dbReference type="InterPro" id="IPR036388">
    <property type="entry name" value="WH-like_DNA-bd_sf"/>
</dbReference>
<dbReference type="InterPro" id="IPR059106">
    <property type="entry name" value="WHD_MalT"/>
</dbReference>
<feature type="domain" description="Bacterial transcriptional activator" evidence="3">
    <location>
        <begin position="929"/>
        <end position="1067"/>
    </location>
</feature>
<dbReference type="InterPro" id="IPR005158">
    <property type="entry name" value="BTAD"/>
</dbReference>
<dbReference type="InterPro" id="IPR016032">
    <property type="entry name" value="Sig_transdc_resp-reg_C-effctor"/>
</dbReference>
<dbReference type="SUPFAM" id="SSF52540">
    <property type="entry name" value="P-loop containing nucleoside triphosphate hydrolases"/>
    <property type="match status" value="1"/>
</dbReference>
<dbReference type="SMART" id="SM00028">
    <property type="entry name" value="TPR"/>
    <property type="match status" value="3"/>
</dbReference>
<proteinExistence type="predicted"/>
<evidence type="ECO:0000256" key="1">
    <source>
        <dbReference type="ARBA" id="ARBA00023015"/>
    </source>
</evidence>
<dbReference type="GO" id="GO:0003677">
    <property type="term" value="F:DNA binding"/>
    <property type="evidence" value="ECO:0007669"/>
    <property type="project" value="InterPro"/>
</dbReference>
<organism evidence="4 5">
    <name type="scientific">Paenactinomyces guangxiensis</name>
    <dbReference type="NCBI Taxonomy" id="1490290"/>
    <lineage>
        <taxon>Bacteria</taxon>
        <taxon>Bacillati</taxon>
        <taxon>Bacillota</taxon>
        <taxon>Bacilli</taxon>
        <taxon>Bacillales</taxon>
        <taxon>Thermoactinomycetaceae</taxon>
        <taxon>Paenactinomyces</taxon>
    </lineage>
</organism>
<dbReference type="SUPFAM" id="SSF46894">
    <property type="entry name" value="C-terminal effector domain of the bipartite response regulators"/>
    <property type="match status" value="1"/>
</dbReference>
<accession>A0A7W1WSF0</accession>
<evidence type="ECO:0000256" key="2">
    <source>
        <dbReference type="ARBA" id="ARBA00023163"/>
    </source>
</evidence>
<evidence type="ECO:0000313" key="4">
    <source>
        <dbReference type="EMBL" id="MBA4495218.1"/>
    </source>
</evidence>
<evidence type="ECO:0000259" key="3">
    <source>
        <dbReference type="SMART" id="SM01043"/>
    </source>
</evidence>
<dbReference type="Pfam" id="PF03704">
    <property type="entry name" value="BTAD"/>
    <property type="match status" value="1"/>
</dbReference>
<comment type="caution">
    <text evidence="4">The sequence shown here is derived from an EMBL/GenBank/DDBJ whole genome shotgun (WGS) entry which is preliminary data.</text>
</comment>
<dbReference type="PANTHER" id="PTHR35807:SF2">
    <property type="entry name" value="TRANSCRIPTIONAL ACTIVATOR DOMAIN"/>
    <property type="match status" value="1"/>
</dbReference>
<keyword evidence="1" id="KW-0805">Transcription regulation</keyword>
<dbReference type="EMBL" id="JACEIQ010000013">
    <property type="protein sequence ID" value="MBA4495218.1"/>
    <property type="molecule type" value="Genomic_DNA"/>
</dbReference>
<dbReference type="InterPro" id="IPR019734">
    <property type="entry name" value="TPR_rpt"/>
</dbReference>
<dbReference type="AlphaFoldDB" id="A0A7W1WSF0"/>
<gene>
    <name evidence="4" type="ORF">H1191_12970</name>
</gene>
<dbReference type="InterPro" id="IPR051677">
    <property type="entry name" value="AfsR-DnrI-RedD_regulator"/>
</dbReference>
<dbReference type="Gene3D" id="1.25.40.10">
    <property type="entry name" value="Tetratricopeptide repeat domain"/>
    <property type="match status" value="3"/>
</dbReference>
<dbReference type="RefSeq" id="WP_181752464.1">
    <property type="nucleotide sequence ID" value="NZ_JACEIQ010000013.1"/>
</dbReference>
<dbReference type="Pfam" id="PF25873">
    <property type="entry name" value="WHD_MalT"/>
    <property type="match status" value="1"/>
</dbReference>
<reference evidence="4 5" key="1">
    <citation type="submission" date="2020-07" db="EMBL/GenBank/DDBJ databases">
        <authorList>
            <person name="Feng H."/>
        </authorList>
    </citation>
    <scope>NUCLEOTIDE SEQUENCE [LARGE SCALE GENOMIC DNA]</scope>
    <source>
        <strain evidence="5">s-10</strain>
    </source>
</reference>
<dbReference type="SMART" id="SM01043">
    <property type="entry name" value="BTAD"/>
    <property type="match status" value="1"/>
</dbReference>
<dbReference type="InterPro" id="IPR011990">
    <property type="entry name" value="TPR-like_helical_dom_sf"/>
</dbReference>